<dbReference type="RefSeq" id="WP_234882863.1">
    <property type="nucleotide sequence ID" value="NZ_CP124733.1"/>
</dbReference>
<dbReference type="EMBL" id="CP124733">
    <property type="protein sequence ID" value="WHA41643.1"/>
    <property type="molecule type" value="Genomic_DNA"/>
</dbReference>
<dbReference type="Proteomes" id="UP000298664">
    <property type="component" value="Chromosome Circular"/>
</dbReference>
<name>A0AAF0HC83_9HYPH</name>
<sequence length="307" mass="35049">MVRQTGRKAHSPLTKHDADGYGLHREEANERRGAGWWVSLRRRGHKIIRLFKDSIYGSDDEAYHQARAFRDAIIAAIPPATNHEQAVLLRKNNQSGISGVRRVETRDGDVWQATLMTNEGQKRENFSVAKFGEEAAKSMAIAQRRKWLKALPVTHLAYAHHAAEVAQEHFADDLIPVSGVMPETHLTDDEIKTHIKTIYDEFDRTRPARLRVRVKSYHAARLSVFVSDAGKPAKRRLVKINTRSMHKTEMLAEAKLKVEATITEFYDADVARWFMSRHGDALLEGECFDVRQGFNVLVFLPNQLPRH</sequence>
<feature type="compositionally biased region" description="Basic residues" evidence="1">
    <location>
        <begin position="1"/>
        <end position="10"/>
    </location>
</feature>
<organism evidence="2 3">
    <name type="scientific">Agrobacterium larrymoorei</name>
    <dbReference type="NCBI Taxonomy" id="160699"/>
    <lineage>
        <taxon>Bacteria</taxon>
        <taxon>Pseudomonadati</taxon>
        <taxon>Pseudomonadota</taxon>
        <taxon>Alphaproteobacteria</taxon>
        <taxon>Hyphomicrobiales</taxon>
        <taxon>Rhizobiaceae</taxon>
        <taxon>Rhizobium/Agrobacterium group</taxon>
        <taxon>Agrobacterium</taxon>
    </lineage>
</organism>
<feature type="region of interest" description="Disordered" evidence="1">
    <location>
        <begin position="1"/>
        <end position="22"/>
    </location>
</feature>
<evidence type="ECO:0000313" key="2">
    <source>
        <dbReference type="EMBL" id="WHA41643.1"/>
    </source>
</evidence>
<dbReference type="AlphaFoldDB" id="A0AAF0HC83"/>
<gene>
    <name evidence="2" type="ORF">CFBP5477_003140</name>
</gene>
<protein>
    <submittedName>
        <fullName evidence="2">AP2 domain-containing protein</fullName>
    </submittedName>
</protein>
<reference evidence="2" key="1">
    <citation type="submission" date="2023-05" db="EMBL/GenBank/DDBJ databases">
        <title>Complete genome sequence of Agrobacterium larrymoorei CFBP5477.</title>
        <authorList>
            <person name="Yen H.-C."/>
            <person name="Chou L."/>
            <person name="Lin Y.-C."/>
            <person name="Lai E.-M."/>
            <person name="Kuo C.-H."/>
        </authorList>
    </citation>
    <scope>NUCLEOTIDE SEQUENCE</scope>
    <source>
        <strain evidence="2">CFBP5477</strain>
    </source>
</reference>
<dbReference type="Gene3D" id="1.20.5.2050">
    <property type="match status" value="1"/>
</dbReference>
<evidence type="ECO:0000313" key="3">
    <source>
        <dbReference type="Proteomes" id="UP000298664"/>
    </source>
</evidence>
<accession>A0AAF0HC83</accession>
<evidence type="ECO:0000256" key="1">
    <source>
        <dbReference type="SAM" id="MobiDB-lite"/>
    </source>
</evidence>
<proteinExistence type="predicted"/>